<organism evidence="1 2">
    <name type="scientific">Protopolystoma xenopodis</name>
    <dbReference type="NCBI Taxonomy" id="117903"/>
    <lineage>
        <taxon>Eukaryota</taxon>
        <taxon>Metazoa</taxon>
        <taxon>Spiralia</taxon>
        <taxon>Lophotrochozoa</taxon>
        <taxon>Platyhelminthes</taxon>
        <taxon>Monogenea</taxon>
        <taxon>Polyopisthocotylea</taxon>
        <taxon>Polystomatidea</taxon>
        <taxon>Polystomatidae</taxon>
        <taxon>Protopolystoma</taxon>
    </lineage>
</organism>
<proteinExistence type="predicted"/>
<dbReference type="Proteomes" id="UP000784294">
    <property type="component" value="Unassembled WGS sequence"/>
</dbReference>
<dbReference type="AlphaFoldDB" id="A0A3S5AE22"/>
<name>A0A3S5AE22_9PLAT</name>
<dbReference type="EMBL" id="CAAALY010019866">
    <property type="protein sequence ID" value="VEL14057.1"/>
    <property type="molecule type" value="Genomic_DNA"/>
</dbReference>
<sequence length="199" mass="22192">MNERSARSHRSRKTVRRGLLRTIQQTQVQGNPPALSVSGDAFSERQISRLVCRNRLARQHQVLSTRLCELRARTEVAHVLTMAAENSTKTNSDINTNDPCSCDDKGKEPCLDVIKVSKIAARDHGHTLLLRVPSTSGRLKLAEARQNEMRLKRCSTPPCLQGFIDTQNSLEPLLPPEANLQPGNAVTRRLYNCTEISAD</sequence>
<protein>
    <submittedName>
        <fullName evidence="1">Uncharacterized protein</fullName>
    </submittedName>
</protein>
<comment type="caution">
    <text evidence="1">The sequence shown here is derived from an EMBL/GenBank/DDBJ whole genome shotgun (WGS) entry which is preliminary data.</text>
</comment>
<keyword evidence="2" id="KW-1185">Reference proteome</keyword>
<evidence type="ECO:0000313" key="2">
    <source>
        <dbReference type="Proteomes" id="UP000784294"/>
    </source>
</evidence>
<evidence type="ECO:0000313" key="1">
    <source>
        <dbReference type="EMBL" id="VEL14057.1"/>
    </source>
</evidence>
<accession>A0A3S5AE22</accession>
<reference evidence="1" key="1">
    <citation type="submission" date="2018-11" db="EMBL/GenBank/DDBJ databases">
        <authorList>
            <consortium name="Pathogen Informatics"/>
        </authorList>
    </citation>
    <scope>NUCLEOTIDE SEQUENCE</scope>
</reference>
<gene>
    <name evidence="1" type="ORF">PXEA_LOCUS7497</name>
</gene>